<dbReference type="AlphaFoldDB" id="A0A833S4J0"/>
<sequence>MVSVLDLLKFCTESEVVSEDGSPDKVIPPDSPSLIAVKKLILAHGMPKWKLVDKHYVAAILDPRQKRKLRLYGVDELQVTNARNILLALMRASSTRICVDEPVPVSAAPTKRKKQRRGFISLNAPDELDEAEKTTDPPTKRPEEIEMDRYGALRLSETEAKAANPGRDGELPSFPLLGHVARSALEIPASSAMSESNFSDAGNAFGIKRAMLSPSVLDDILVARSNADLL</sequence>
<feature type="compositionally biased region" description="Basic and acidic residues" evidence="1">
    <location>
        <begin position="131"/>
        <end position="144"/>
    </location>
</feature>
<dbReference type="InterPro" id="IPR008906">
    <property type="entry name" value="HATC_C_dom"/>
</dbReference>
<dbReference type="Pfam" id="PF05699">
    <property type="entry name" value="Dimer_Tnp_hAT"/>
    <property type="match status" value="1"/>
</dbReference>
<organism evidence="3 4">
    <name type="scientific">Phytophthora infestans</name>
    <name type="common">Potato late blight agent</name>
    <name type="synonym">Botrytis infestans</name>
    <dbReference type="NCBI Taxonomy" id="4787"/>
    <lineage>
        <taxon>Eukaryota</taxon>
        <taxon>Sar</taxon>
        <taxon>Stramenopiles</taxon>
        <taxon>Oomycota</taxon>
        <taxon>Peronosporomycetes</taxon>
        <taxon>Peronosporales</taxon>
        <taxon>Peronosporaceae</taxon>
        <taxon>Phytophthora</taxon>
    </lineage>
</organism>
<feature type="region of interest" description="Disordered" evidence="1">
    <location>
        <begin position="109"/>
        <end position="144"/>
    </location>
</feature>
<gene>
    <name evidence="3" type="ORF">GN244_ATG15391</name>
</gene>
<evidence type="ECO:0000313" key="4">
    <source>
        <dbReference type="Proteomes" id="UP000602510"/>
    </source>
</evidence>
<reference evidence="3" key="1">
    <citation type="submission" date="2020-04" db="EMBL/GenBank/DDBJ databases">
        <title>Hybrid Assembly of Korean Phytophthora infestans isolates.</title>
        <authorList>
            <person name="Prokchorchik M."/>
            <person name="Lee Y."/>
            <person name="Seo J."/>
            <person name="Cho J.-H."/>
            <person name="Park Y.-E."/>
            <person name="Jang D.-C."/>
            <person name="Im J.-S."/>
            <person name="Choi J.-G."/>
            <person name="Park H.-J."/>
            <person name="Lee G.-B."/>
            <person name="Lee Y.-G."/>
            <person name="Hong S.-Y."/>
            <person name="Cho K."/>
            <person name="Sohn K.H."/>
        </authorList>
    </citation>
    <scope>NUCLEOTIDE SEQUENCE</scope>
    <source>
        <strain evidence="3">KR_1_A1</strain>
    </source>
</reference>
<evidence type="ECO:0000256" key="1">
    <source>
        <dbReference type="SAM" id="MobiDB-lite"/>
    </source>
</evidence>
<accession>A0A833S4J0</accession>
<feature type="domain" description="HAT C-terminal dimerisation" evidence="2">
    <location>
        <begin position="173"/>
        <end position="226"/>
    </location>
</feature>
<evidence type="ECO:0000259" key="2">
    <source>
        <dbReference type="Pfam" id="PF05699"/>
    </source>
</evidence>
<dbReference type="SUPFAM" id="SSF53098">
    <property type="entry name" value="Ribonuclease H-like"/>
    <property type="match status" value="1"/>
</dbReference>
<evidence type="ECO:0000313" key="3">
    <source>
        <dbReference type="EMBL" id="KAF4032716.1"/>
    </source>
</evidence>
<dbReference type="InterPro" id="IPR012337">
    <property type="entry name" value="RNaseH-like_sf"/>
</dbReference>
<keyword evidence="4" id="KW-1185">Reference proteome</keyword>
<proteinExistence type="predicted"/>
<dbReference type="GO" id="GO:0046983">
    <property type="term" value="F:protein dimerization activity"/>
    <property type="evidence" value="ECO:0007669"/>
    <property type="project" value="InterPro"/>
</dbReference>
<dbReference type="EMBL" id="WSZM01000470">
    <property type="protein sequence ID" value="KAF4032716.1"/>
    <property type="molecule type" value="Genomic_DNA"/>
</dbReference>
<protein>
    <submittedName>
        <fullName evidence="3">HAT family C-terminal dimerization region</fullName>
    </submittedName>
</protein>
<comment type="caution">
    <text evidence="3">The sequence shown here is derived from an EMBL/GenBank/DDBJ whole genome shotgun (WGS) entry which is preliminary data.</text>
</comment>
<name>A0A833S4J0_PHYIN</name>
<dbReference type="Proteomes" id="UP000602510">
    <property type="component" value="Unassembled WGS sequence"/>
</dbReference>